<gene>
    <name evidence="2" type="ORF">V5O48_011734</name>
</gene>
<keyword evidence="3" id="KW-1185">Reference proteome</keyword>
<evidence type="ECO:0000313" key="3">
    <source>
        <dbReference type="Proteomes" id="UP001465976"/>
    </source>
</evidence>
<dbReference type="InterPro" id="IPR008928">
    <property type="entry name" value="6-hairpin_glycosidase_sf"/>
</dbReference>
<dbReference type="Pfam" id="PF20736">
    <property type="entry name" value="Glyco_hydro127M"/>
    <property type="match status" value="1"/>
</dbReference>
<reference evidence="2 3" key="1">
    <citation type="submission" date="2024-02" db="EMBL/GenBank/DDBJ databases">
        <title>A draft genome for the cacao thread blight pathogen Marasmius crinis-equi.</title>
        <authorList>
            <person name="Cohen S.P."/>
            <person name="Baruah I.K."/>
            <person name="Amoako-Attah I."/>
            <person name="Bukari Y."/>
            <person name="Meinhardt L.W."/>
            <person name="Bailey B.A."/>
        </authorList>
    </citation>
    <scope>NUCLEOTIDE SEQUENCE [LARGE SCALE GENOMIC DNA]</scope>
    <source>
        <strain evidence="2 3">GH-76</strain>
    </source>
</reference>
<dbReference type="PANTHER" id="PTHR31151">
    <property type="entry name" value="PROLINE-TRNA LIGASE (DUF1680)"/>
    <property type="match status" value="1"/>
</dbReference>
<name>A0ABR3F4S6_9AGAR</name>
<feature type="domain" description="Non-reducing end beta-L-arabinofuranosidase-like GH127 middle" evidence="1">
    <location>
        <begin position="489"/>
        <end position="576"/>
    </location>
</feature>
<evidence type="ECO:0000259" key="1">
    <source>
        <dbReference type="Pfam" id="PF20736"/>
    </source>
</evidence>
<dbReference type="Proteomes" id="UP001465976">
    <property type="component" value="Unassembled WGS sequence"/>
</dbReference>
<dbReference type="EMBL" id="JBAHYK010000973">
    <property type="protein sequence ID" value="KAL0570226.1"/>
    <property type="molecule type" value="Genomic_DNA"/>
</dbReference>
<accession>A0ABR3F4S6</accession>
<organism evidence="2 3">
    <name type="scientific">Marasmius crinis-equi</name>
    <dbReference type="NCBI Taxonomy" id="585013"/>
    <lineage>
        <taxon>Eukaryota</taxon>
        <taxon>Fungi</taxon>
        <taxon>Dikarya</taxon>
        <taxon>Basidiomycota</taxon>
        <taxon>Agaricomycotina</taxon>
        <taxon>Agaricomycetes</taxon>
        <taxon>Agaricomycetidae</taxon>
        <taxon>Agaricales</taxon>
        <taxon>Marasmiineae</taxon>
        <taxon>Marasmiaceae</taxon>
        <taxon>Marasmius</taxon>
    </lineage>
</organism>
<comment type="caution">
    <text evidence="2">The sequence shown here is derived from an EMBL/GenBank/DDBJ whole genome shotgun (WGS) entry which is preliminary data.</text>
</comment>
<dbReference type="InterPro" id="IPR049046">
    <property type="entry name" value="Beta-AFase-like_GH127_middle"/>
</dbReference>
<dbReference type="PANTHER" id="PTHR31151:SF0">
    <property type="entry name" value="PROLINE-TRNA LIGASE (DUF1680)"/>
    <property type="match status" value="1"/>
</dbReference>
<evidence type="ECO:0000313" key="2">
    <source>
        <dbReference type="EMBL" id="KAL0570226.1"/>
    </source>
</evidence>
<protein>
    <recommendedName>
        <fullName evidence="1">Non-reducing end beta-L-arabinofuranosidase-like GH127 middle domain-containing protein</fullName>
    </recommendedName>
</protein>
<proteinExistence type="predicted"/>
<sequence>MDQGVNAGCLPQFQSQEAGLYHVRLILLAFMLSTQLVEIVVPFKYKELPLGAVKPTADSWLLTQLQAQANGLHGHLQEFWGPVQNSKWIGGNDDYSALKYEPIFSFAVHSSDLPDLPVKRARTGKRLSKLLIEFFSELMLSRRLNGVVPTAFQLNDQRLLGSVGSWIKYIIQHQGSDGWLGPDSNPRVLWGRYPALLAMMQYAQANTTASSTVVNSMQKFFIGMNNMLKNGGSGLEEWGIMRWQDVSIALQWLLDNHPNGQEATYTNLLKLLRYGGANWKGYFTDGTFPTSAVNHIDIKAHGVNVVQAIKSEAVAYRYTHDSTDLDSTRKRIDLIERYHGAMSGVLVADEHLAGLHPSRGSELCTVVEQMYSYEYVYSVLGDNQYADKIERLAYNALPGTLTDDMWAHQYLQQSNQPWARHMDPSVFATDGVSIASFNSQQLDSNTFGLAPNYPCCTVNHGQGWAKFISHAYMTSSDASTLYHAFLSPTTVSTTLSGNNAVTVTAQTNYPFSSQIQYSTSASNSFKFGVRVPSWVSGSVTYALDGGNQQTGTANSDGYVVINVAPGSHTITVNIPMGIQTQSRFNGAKAVLRGPLVYSLDVSFNTTVLNTYALNSKDLRFDPTTSWQYAIDTSSLKYNGDATSLQSRPWSRSGAPVSITANACLVNWNVATNTADGPPTSPATCTASRQQVKLIPYGAAKLRMSEMPSL</sequence>
<dbReference type="SUPFAM" id="SSF48208">
    <property type="entry name" value="Six-hairpin glycosidases"/>
    <property type="match status" value="1"/>
</dbReference>